<keyword evidence="1" id="KW-1133">Transmembrane helix</keyword>
<sequence length="221" mass="26261">MVNLDHFIEQIDFEVNQFNVGDRLYQYSIVLHKYKSWFEYYCDEKRIQVKTDDIILVFEKLLAESASSHLKKQLQAIKESSDTVFPLHPESLFKIYLILKVRLHQVGDQHVDLHLFYQKLHDYFERLEDTSVDSFEKVVTRELPEIKENSNSNQVFLPLSISILAMTGLNFLPATNVRLFIQILMFIIAGIWIFNIQKQRKTKRDEPYLKKLDIVFSQPFQ</sequence>
<evidence type="ECO:0000256" key="1">
    <source>
        <dbReference type="SAM" id="Phobius"/>
    </source>
</evidence>
<keyword evidence="1" id="KW-0812">Transmembrane</keyword>
<accession>A0A3G2T0F6</accession>
<dbReference type="EMBL" id="CP033133">
    <property type="protein sequence ID" value="AYO53608.1"/>
    <property type="molecule type" value="Genomic_DNA"/>
</dbReference>
<organism evidence="2 3">
    <name type="scientific">Acinetobacter wuhouensis</name>
    <dbReference type="NCBI Taxonomy" id="1879050"/>
    <lineage>
        <taxon>Bacteria</taxon>
        <taxon>Pseudomonadati</taxon>
        <taxon>Pseudomonadota</taxon>
        <taxon>Gammaproteobacteria</taxon>
        <taxon>Moraxellales</taxon>
        <taxon>Moraxellaceae</taxon>
        <taxon>Acinetobacter</taxon>
    </lineage>
</organism>
<gene>
    <name evidence="2" type="ORF">CDG68_08140</name>
</gene>
<reference evidence="2 3" key="1">
    <citation type="submission" date="2018-10" db="EMBL/GenBank/DDBJ databases">
        <title>The complete genome of Acinetobacter wuhouensis strain WCHAW010062.</title>
        <authorList>
            <person name="Hu Y."/>
            <person name="Long H."/>
            <person name="Feng Y."/>
            <person name="Zong Z."/>
        </authorList>
    </citation>
    <scope>NUCLEOTIDE SEQUENCE [LARGE SCALE GENOMIC DNA]</scope>
    <source>
        <strain evidence="2 3">WCHAW010062</strain>
    </source>
</reference>
<keyword evidence="1" id="KW-0472">Membrane</keyword>
<dbReference type="AlphaFoldDB" id="A0A3G2T0F6"/>
<feature type="transmembrane region" description="Helical" evidence="1">
    <location>
        <begin position="179"/>
        <end position="196"/>
    </location>
</feature>
<protein>
    <submittedName>
        <fullName evidence="2">Uncharacterized protein</fullName>
    </submittedName>
</protein>
<proteinExistence type="predicted"/>
<name>A0A3G2T0F6_9GAMM</name>
<evidence type="ECO:0000313" key="2">
    <source>
        <dbReference type="EMBL" id="AYO53608.1"/>
    </source>
</evidence>
<dbReference type="Proteomes" id="UP000279962">
    <property type="component" value="Chromosome"/>
</dbReference>
<evidence type="ECO:0000313" key="3">
    <source>
        <dbReference type="Proteomes" id="UP000279962"/>
    </source>
</evidence>